<reference evidence="2 3" key="1">
    <citation type="submission" date="2020-05" db="EMBL/GenBank/DDBJ databases">
        <authorList>
            <person name="Casaregola S."/>
            <person name="Devillers H."/>
            <person name="Grondin C."/>
        </authorList>
    </citation>
    <scope>NUCLEOTIDE SEQUENCE [LARGE SCALE GENOMIC DNA]</scope>
    <source>
        <strain evidence="2 3">CLIB 1767</strain>
    </source>
</reference>
<protein>
    <submittedName>
        <fullName evidence="2">Similar to Saccharomyces cerevisiae YOL026C MIM1 Mitochondrial outer membrane protein</fullName>
    </submittedName>
</protein>
<keyword evidence="3" id="KW-1185">Reference proteome</keyword>
<sequence length="146" mass="16801">MAGIQEQMGLEGLMNQDMDKLNETQWKSLKRVMNNNSFVEEEENGDSDNQIVEQEKDSQVSLTDSTMSDLTRITRILVSSSVNLLLPFINGMMLGFGELVAHELCWRYNWFDRRNVVAFKIFPESRKYTGLTNNQNQSQSQLSNVL</sequence>
<dbReference type="GO" id="GO:0005741">
    <property type="term" value="C:mitochondrial outer membrane"/>
    <property type="evidence" value="ECO:0007669"/>
    <property type="project" value="InterPro"/>
</dbReference>
<evidence type="ECO:0000313" key="3">
    <source>
        <dbReference type="Proteomes" id="UP000644660"/>
    </source>
</evidence>
<dbReference type="AlphaFoldDB" id="A0A8H2VEP2"/>
<dbReference type="RefSeq" id="XP_041405939.1">
    <property type="nucleotide sequence ID" value="XM_041550005.1"/>
</dbReference>
<dbReference type="Proteomes" id="UP000644660">
    <property type="component" value="Unassembled WGS sequence"/>
</dbReference>
<accession>A0A8H2VEP2</accession>
<feature type="region of interest" description="Disordered" evidence="1">
    <location>
        <begin position="40"/>
        <end position="64"/>
    </location>
</feature>
<dbReference type="Pfam" id="PF08219">
    <property type="entry name" value="TOM13"/>
    <property type="match status" value="1"/>
</dbReference>
<name>A0A8H2VEP2_9SACH</name>
<comment type="caution">
    <text evidence="2">The sequence shown here is derived from an EMBL/GenBank/DDBJ whole genome shotgun (WGS) entry which is preliminary data.</text>
</comment>
<proteinExistence type="predicted"/>
<dbReference type="GO" id="GO:0045040">
    <property type="term" value="P:protein insertion into mitochondrial outer membrane"/>
    <property type="evidence" value="ECO:0007669"/>
    <property type="project" value="TreeGrafter"/>
</dbReference>
<dbReference type="GeneID" id="64857077"/>
<gene>
    <name evidence="2" type="ORF">KABA2_03S12430</name>
</gene>
<evidence type="ECO:0000256" key="1">
    <source>
        <dbReference type="SAM" id="MobiDB-lite"/>
    </source>
</evidence>
<organism evidence="2 3">
    <name type="scientific">Maudiozyma barnettii</name>
    <dbReference type="NCBI Taxonomy" id="61262"/>
    <lineage>
        <taxon>Eukaryota</taxon>
        <taxon>Fungi</taxon>
        <taxon>Dikarya</taxon>
        <taxon>Ascomycota</taxon>
        <taxon>Saccharomycotina</taxon>
        <taxon>Saccharomycetes</taxon>
        <taxon>Saccharomycetales</taxon>
        <taxon>Saccharomycetaceae</taxon>
        <taxon>Maudiozyma</taxon>
    </lineage>
</organism>
<dbReference type="InterPro" id="IPR013262">
    <property type="entry name" value="OMP_MIM1/TOM13_mt"/>
</dbReference>
<dbReference type="EMBL" id="CAEFZW010000003">
    <property type="protein sequence ID" value="CAB4254095.1"/>
    <property type="molecule type" value="Genomic_DNA"/>
</dbReference>
<evidence type="ECO:0000313" key="2">
    <source>
        <dbReference type="EMBL" id="CAB4254095.1"/>
    </source>
</evidence>
<dbReference type="PANTHER" id="PTHR28241">
    <property type="entry name" value="MITOCHONDRIAL IMPORT PROTEIN 1"/>
    <property type="match status" value="1"/>
</dbReference>
<dbReference type="PANTHER" id="PTHR28241:SF1">
    <property type="entry name" value="MITOCHONDRIAL IMPORT PROTEIN 1"/>
    <property type="match status" value="1"/>
</dbReference>
<dbReference type="GO" id="GO:0070096">
    <property type="term" value="P:mitochondrial outer membrane translocase complex assembly"/>
    <property type="evidence" value="ECO:0007669"/>
    <property type="project" value="TreeGrafter"/>
</dbReference>